<protein>
    <recommendedName>
        <fullName evidence="2">DUF4232 domain-containing protein</fullName>
    </recommendedName>
</protein>
<dbReference type="InterPro" id="IPR025326">
    <property type="entry name" value="DUF4232"/>
</dbReference>
<keyword evidence="4" id="KW-1185">Reference proteome</keyword>
<organism evidence="3 4">
    <name type="scientific">Massilia psychrophila</name>
    <dbReference type="NCBI Taxonomy" id="1603353"/>
    <lineage>
        <taxon>Bacteria</taxon>
        <taxon>Pseudomonadati</taxon>
        <taxon>Pseudomonadota</taxon>
        <taxon>Betaproteobacteria</taxon>
        <taxon>Burkholderiales</taxon>
        <taxon>Oxalobacteraceae</taxon>
        <taxon>Telluria group</taxon>
        <taxon>Massilia</taxon>
    </lineage>
</organism>
<feature type="domain" description="DUF4232" evidence="2">
    <location>
        <begin position="46"/>
        <end position="155"/>
    </location>
</feature>
<proteinExistence type="predicted"/>
<dbReference type="Proteomes" id="UP000228593">
    <property type="component" value="Unassembled WGS sequence"/>
</dbReference>
<accession>A0A2G8T488</accession>
<dbReference type="Pfam" id="PF14016">
    <property type="entry name" value="DUF4232"/>
    <property type="match status" value="1"/>
</dbReference>
<keyword evidence="1" id="KW-0732">Signal</keyword>
<name>A0A2G8T488_9BURK</name>
<reference evidence="3 4" key="1">
    <citation type="submission" date="2017-10" db="EMBL/GenBank/DDBJ databases">
        <title>Massilia psychrophilum sp. nov., a novel purple-pigmented bacterium isolated from Tianshan glacier, Xinjiang Municipality, China.</title>
        <authorList>
            <person name="Wang H."/>
        </authorList>
    </citation>
    <scope>NUCLEOTIDE SEQUENCE [LARGE SCALE GENOMIC DNA]</scope>
    <source>
        <strain evidence="3 4">JCM 30813</strain>
    </source>
</reference>
<sequence>MNLSSGASMSNRSQLRRRRHTALPVGVAVFMFSMFAAAAAAGSHPCAAAKLQIVAGAAGAYRGHATQEVRLTHIGTGACHMTGFPGLQLLPANEAPQAVGASEAAPHLASRRVELAPGDEVVLLLGTLRVCEAANKADKKVSKRLQLALPGGGMKLLDGVHIDTLCGRATVVHFQPVQNEAAARAKASKGGSPLGELTGKLDVPDEANRGGILRYVVTLSNPTATAIALVARPAYAQSLYADGKAVDTTLRLNCGSAGAQIAAYSSASFDMQAEVPATLAGDTLKLSWKLQDGPGVGKIINLR</sequence>
<feature type="chain" id="PRO_5013647928" description="DUF4232 domain-containing protein" evidence="1">
    <location>
        <begin position="39"/>
        <end position="303"/>
    </location>
</feature>
<evidence type="ECO:0000313" key="4">
    <source>
        <dbReference type="Proteomes" id="UP000228593"/>
    </source>
</evidence>
<dbReference type="EMBL" id="PDOB01000005">
    <property type="protein sequence ID" value="PIL40866.1"/>
    <property type="molecule type" value="Genomic_DNA"/>
</dbReference>
<feature type="signal peptide" evidence="1">
    <location>
        <begin position="1"/>
        <end position="38"/>
    </location>
</feature>
<comment type="caution">
    <text evidence="3">The sequence shown here is derived from an EMBL/GenBank/DDBJ whole genome shotgun (WGS) entry which is preliminary data.</text>
</comment>
<evidence type="ECO:0000259" key="2">
    <source>
        <dbReference type="Pfam" id="PF14016"/>
    </source>
</evidence>
<gene>
    <name evidence="3" type="ORF">CR103_05305</name>
</gene>
<evidence type="ECO:0000313" key="3">
    <source>
        <dbReference type="EMBL" id="PIL40866.1"/>
    </source>
</evidence>
<dbReference type="AlphaFoldDB" id="A0A2G8T488"/>
<evidence type="ECO:0000256" key="1">
    <source>
        <dbReference type="SAM" id="SignalP"/>
    </source>
</evidence>